<comment type="caution">
    <text evidence="2">The sequence shown here is derived from an EMBL/GenBank/DDBJ whole genome shotgun (WGS) entry which is preliminary data.</text>
</comment>
<dbReference type="AlphaFoldDB" id="A0A255IAG1"/>
<dbReference type="SUPFAM" id="SSF53146">
    <property type="entry name" value="Nitrogenase accessory factor-like"/>
    <property type="match status" value="1"/>
</dbReference>
<reference evidence="2 3" key="1">
    <citation type="journal article" date="2017" name="Genome Announc.">
        <title>Draft Genome Sequence of Romboutsia maritimum sp. nov. Strain CCRI-22766(T), Isolated from Coastal Estuarine Mud.</title>
        <authorList>
            <person name="Maheux A.F."/>
            <person name="Boudreau D.K."/>
            <person name="Berube E."/>
            <person name="Boissinot M."/>
            <person name="Raymond F."/>
            <person name="Brodeur S."/>
            <person name="Corbeil J."/>
            <person name="Brightwell G."/>
            <person name="Broda D."/>
            <person name="Omar R.F."/>
            <person name="Bergeron M.G."/>
        </authorList>
    </citation>
    <scope>NUCLEOTIDE SEQUENCE [LARGE SCALE GENOMIC DNA]</scope>
    <source>
        <strain evidence="2 3">CCRI-22766</strain>
    </source>
</reference>
<evidence type="ECO:0000313" key="3">
    <source>
        <dbReference type="Proteomes" id="UP000243494"/>
    </source>
</evidence>
<dbReference type="Pfam" id="PF02579">
    <property type="entry name" value="Nitro_FeMo-Co"/>
    <property type="match status" value="1"/>
</dbReference>
<accession>A0A255IAG1</accession>
<dbReference type="PANTHER" id="PTHR42983">
    <property type="entry name" value="DINITROGENASE IRON-MOLYBDENUM COFACTOR PROTEIN-RELATED"/>
    <property type="match status" value="1"/>
</dbReference>
<sequence length="118" mass="13060">MKISVASEKNQVSNHFGHCEGFTIYEVKESEVLNKKVVENPGHRPGFLPRFLKDLEIDVIIAGGMGETAQQLFKEQDIEVVVGASGLCDDLIKQYLRNELKSTGSVCTEHQHEGNCGN</sequence>
<dbReference type="RefSeq" id="WP_095405191.1">
    <property type="nucleotide sequence ID" value="NZ_NOJZ02000005.1"/>
</dbReference>
<proteinExistence type="predicted"/>
<dbReference type="InterPro" id="IPR003731">
    <property type="entry name" value="Di-Nase_FeMo-co_biosynth"/>
</dbReference>
<evidence type="ECO:0000313" key="2">
    <source>
        <dbReference type="EMBL" id="RDY24094.1"/>
    </source>
</evidence>
<dbReference type="EMBL" id="NOJZ02000005">
    <property type="protein sequence ID" value="RDY24094.1"/>
    <property type="molecule type" value="Genomic_DNA"/>
</dbReference>
<name>A0A255IAG1_9FIRM</name>
<dbReference type="PANTHER" id="PTHR42983:SF1">
    <property type="entry name" value="IRON-MOLYBDENUM PROTEIN"/>
    <property type="match status" value="1"/>
</dbReference>
<evidence type="ECO:0000259" key="1">
    <source>
        <dbReference type="Pfam" id="PF02579"/>
    </source>
</evidence>
<organism evidence="2 3">
    <name type="scientific">Romboutsia maritimum</name>
    <dbReference type="NCBI Taxonomy" id="2020948"/>
    <lineage>
        <taxon>Bacteria</taxon>
        <taxon>Bacillati</taxon>
        <taxon>Bacillota</taxon>
        <taxon>Clostridia</taxon>
        <taxon>Peptostreptococcales</taxon>
        <taxon>Peptostreptococcaceae</taxon>
        <taxon>Romboutsia</taxon>
    </lineage>
</organism>
<dbReference type="InterPro" id="IPR033913">
    <property type="entry name" value="MTH1175_dom"/>
</dbReference>
<dbReference type="CDD" id="cd00851">
    <property type="entry name" value="MTH1175"/>
    <property type="match status" value="1"/>
</dbReference>
<dbReference type="OrthoDB" id="280278at2"/>
<dbReference type="Gene3D" id="3.30.420.130">
    <property type="entry name" value="Dinitrogenase iron-molybdenum cofactor biosynthesis domain"/>
    <property type="match status" value="1"/>
</dbReference>
<feature type="domain" description="Dinitrogenase iron-molybdenum cofactor biosynthesis" evidence="1">
    <location>
        <begin position="9"/>
        <end position="96"/>
    </location>
</feature>
<keyword evidence="3" id="KW-1185">Reference proteome</keyword>
<dbReference type="InterPro" id="IPR036105">
    <property type="entry name" value="DiNase_FeMo-co_biosyn_sf"/>
</dbReference>
<protein>
    <submittedName>
        <fullName evidence="2">Dinitrogenase iron-molybdenum cofactor</fullName>
    </submittedName>
</protein>
<gene>
    <name evidence="2" type="ORF">CHF27_004560</name>
</gene>
<dbReference type="Proteomes" id="UP000243494">
    <property type="component" value="Unassembled WGS sequence"/>
</dbReference>